<reference evidence="7" key="1">
    <citation type="submission" date="2023-07" db="EMBL/GenBank/DDBJ databases">
        <title>Genomic Encyclopedia of Type Strains, Phase IV (KMG-IV): sequencing the most valuable type-strain genomes for metagenomic binning, comparative biology and taxonomic classification.</title>
        <authorList>
            <person name="Goeker M."/>
        </authorList>
    </citation>
    <scope>NUCLEOTIDE SEQUENCE</scope>
    <source>
        <strain evidence="7">DSM 23947</strain>
    </source>
</reference>
<evidence type="ECO:0000313" key="8">
    <source>
        <dbReference type="Proteomes" id="UP001237207"/>
    </source>
</evidence>
<dbReference type="PANTHER" id="PTHR43525">
    <property type="entry name" value="PROTEIN MALY"/>
    <property type="match status" value="1"/>
</dbReference>
<evidence type="ECO:0000313" key="7">
    <source>
        <dbReference type="EMBL" id="MDQ0216503.1"/>
    </source>
</evidence>
<dbReference type="NCBIfam" id="TIGR04350">
    <property type="entry name" value="C_S_lyase_PatB"/>
    <property type="match status" value="1"/>
</dbReference>
<dbReference type="EMBL" id="JAUSUC010000053">
    <property type="protein sequence ID" value="MDQ0216503.1"/>
    <property type="molecule type" value="Genomic_DNA"/>
</dbReference>
<dbReference type="EC" id="4.4.1.13" evidence="2"/>
<dbReference type="GO" id="GO:0047804">
    <property type="term" value="F:cysteine-S-conjugate beta-lyase activity"/>
    <property type="evidence" value="ECO:0007669"/>
    <property type="project" value="UniProtKB-EC"/>
</dbReference>
<evidence type="ECO:0000256" key="1">
    <source>
        <dbReference type="ARBA" id="ARBA00001933"/>
    </source>
</evidence>
<dbReference type="InterPro" id="IPR051798">
    <property type="entry name" value="Class-II_PLP-Dep_Aminotrans"/>
</dbReference>
<feature type="domain" description="Aminotransferase class I/classII large" evidence="6">
    <location>
        <begin position="37"/>
        <end position="382"/>
    </location>
</feature>
<dbReference type="Proteomes" id="UP001237207">
    <property type="component" value="Unassembled WGS sequence"/>
</dbReference>
<evidence type="ECO:0000256" key="4">
    <source>
        <dbReference type="ARBA" id="ARBA00023239"/>
    </source>
</evidence>
<dbReference type="Pfam" id="PF00155">
    <property type="entry name" value="Aminotran_1_2"/>
    <property type="match status" value="1"/>
</dbReference>
<dbReference type="InterPro" id="IPR015424">
    <property type="entry name" value="PyrdxlP-dep_Trfase"/>
</dbReference>
<comment type="cofactor">
    <cofactor evidence="1">
        <name>pyridoxal 5'-phosphate</name>
        <dbReference type="ChEBI" id="CHEBI:597326"/>
    </cofactor>
</comment>
<dbReference type="SUPFAM" id="SSF53383">
    <property type="entry name" value="PLP-dependent transferases"/>
    <property type="match status" value="1"/>
</dbReference>
<dbReference type="Gene3D" id="3.90.1150.10">
    <property type="entry name" value="Aspartate Aminotransferase, domain 1"/>
    <property type="match status" value="1"/>
</dbReference>
<dbReference type="InterPro" id="IPR027619">
    <property type="entry name" value="C-S_lyase_PatB-like"/>
</dbReference>
<keyword evidence="8" id="KW-1185">Reference proteome</keyword>
<dbReference type="RefSeq" id="WP_307258564.1">
    <property type="nucleotide sequence ID" value="NZ_JAUSUC010000053.1"/>
</dbReference>
<dbReference type="PANTHER" id="PTHR43525:SF1">
    <property type="entry name" value="PROTEIN MALY"/>
    <property type="match status" value="1"/>
</dbReference>
<dbReference type="AlphaFoldDB" id="A0AAJ1T0V2"/>
<gene>
    <name evidence="7" type="ORF">J2S13_002963</name>
</gene>
<comment type="caution">
    <text evidence="7">The sequence shown here is derived from an EMBL/GenBank/DDBJ whole genome shotgun (WGS) entry which is preliminary data.</text>
</comment>
<keyword evidence="3" id="KW-0663">Pyridoxal phosphate</keyword>
<accession>A0AAJ1T0V2</accession>
<keyword evidence="4 7" id="KW-0456">Lyase</keyword>
<evidence type="ECO:0000256" key="2">
    <source>
        <dbReference type="ARBA" id="ARBA00012224"/>
    </source>
</evidence>
<protein>
    <recommendedName>
        <fullName evidence="2">cysteine-S-conjugate beta-lyase</fullName>
        <ecNumber evidence="2">4.4.1.13</ecNumber>
    </recommendedName>
</protein>
<comment type="similarity">
    <text evidence="5">Belongs to the class-II pyridoxal-phosphate-dependent aminotransferase family. MalY/PatB cystathionine beta-lyase subfamily.</text>
</comment>
<evidence type="ECO:0000256" key="3">
    <source>
        <dbReference type="ARBA" id="ARBA00022898"/>
    </source>
</evidence>
<dbReference type="InterPro" id="IPR004839">
    <property type="entry name" value="Aminotransferase_I/II_large"/>
</dbReference>
<dbReference type="InterPro" id="IPR015421">
    <property type="entry name" value="PyrdxlP-dep_Trfase_major"/>
</dbReference>
<dbReference type="CDD" id="cd00609">
    <property type="entry name" value="AAT_like"/>
    <property type="match status" value="1"/>
</dbReference>
<dbReference type="Gene3D" id="3.40.640.10">
    <property type="entry name" value="Type I PLP-dependent aspartate aminotransferase-like (Major domain)"/>
    <property type="match status" value="1"/>
</dbReference>
<name>A0AAJ1T0V2_9BACI</name>
<evidence type="ECO:0000259" key="6">
    <source>
        <dbReference type="Pfam" id="PF00155"/>
    </source>
</evidence>
<organism evidence="7 8">
    <name type="scientific">Oikeobacillus pervagus</name>
    <dbReference type="NCBI Taxonomy" id="1325931"/>
    <lineage>
        <taxon>Bacteria</taxon>
        <taxon>Bacillati</taxon>
        <taxon>Bacillota</taxon>
        <taxon>Bacilli</taxon>
        <taxon>Bacillales</taxon>
        <taxon>Bacillaceae</taxon>
        <taxon>Oikeobacillus</taxon>
    </lineage>
</organism>
<sequence length="388" mass="43773">MNHFDQIINRKGSSSVKWDGVQKVFGVEDALPMWVADMDFAAAPEIIQALKEVVDHGVYGYTTIPASTTEAICGWMEKRHGWKIDSSWLLFNSGVVPSLALAVEILTEKGDAVLLQSPVYAPFFSMIKNNGRKIANCPLTIGDDQFEINFDQLEKTIQTENVKLFFLCNPHNPGGRVWSEQELIQIAEICKRNEVIIVSDEIHSDLIAPPHKHIPIASLKKDYEEFVITLIAPTKTFNLAGLQASSIIVPNKTIRTKLSNGQLRQGFFTLNMMGITAMEVAYKYGESWLDECIHYIRGNVEYVKDFLQREFPSIQMFDPQGGYLIWINCRELGYSDQELNERLLQKGKLALEPGTKYGKGGEGFVRMNVACPRSTVEEGMKRFKLALQ</sequence>
<dbReference type="InterPro" id="IPR015422">
    <property type="entry name" value="PyrdxlP-dep_Trfase_small"/>
</dbReference>
<proteinExistence type="inferred from homology"/>
<dbReference type="GO" id="GO:0030170">
    <property type="term" value="F:pyridoxal phosphate binding"/>
    <property type="evidence" value="ECO:0007669"/>
    <property type="project" value="InterPro"/>
</dbReference>
<evidence type="ECO:0000256" key="5">
    <source>
        <dbReference type="ARBA" id="ARBA00037974"/>
    </source>
</evidence>